<dbReference type="SUPFAM" id="SSF52949">
    <property type="entry name" value="Macro domain-like"/>
    <property type="match status" value="1"/>
</dbReference>
<evidence type="ECO:0000313" key="2">
    <source>
        <dbReference type="EMBL" id="CAD8850595.1"/>
    </source>
</evidence>
<dbReference type="InterPro" id="IPR043472">
    <property type="entry name" value="Macro_dom-like"/>
</dbReference>
<reference evidence="2" key="1">
    <citation type="submission" date="2021-01" db="EMBL/GenBank/DDBJ databases">
        <authorList>
            <person name="Corre E."/>
            <person name="Pelletier E."/>
            <person name="Niang G."/>
            <person name="Scheremetjew M."/>
            <person name="Finn R."/>
            <person name="Kale V."/>
            <person name="Holt S."/>
            <person name="Cochrane G."/>
            <person name="Meng A."/>
            <person name="Brown T."/>
            <person name="Cohen L."/>
        </authorList>
    </citation>
    <scope>NUCLEOTIDE SEQUENCE</scope>
</reference>
<sequence>MEAAVEYTFSEDVPAPPLSTVPGDAQACLECTVSMDSVRATKLLCDAGMKPAVLNFAHGYNCGGGFEHASGSQEEDIFRKTSVFLSLWPHRREDDGPGVLKRGTWIGDFDDALPRQKAFYPHAPCGGVFSPNVRFVSRIGEPPARNKEDTRPIELSASSFGVITVAAQDCGREPPFRPSLLRQKIRTVLYIAARNSCDSVVFGLFGCGYFRNPPAEVATAFKELLQGEFAGIFRAALCAVPFGGREFEAHFPPVTPEKVAKLLGVRESL</sequence>
<proteinExistence type="predicted"/>
<dbReference type="PANTHER" id="PTHR35596">
    <property type="entry name" value="DUF2263 DOMAIN-CONTAINING PROTEIN"/>
    <property type="match status" value="1"/>
</dbReference>
<dbReference type="Pfam" id="PF10021">
    <property type="entry name" value="PARG_cat_microb"/>
    <property type="match status" value="1"/>
</dbReference>
<gene>
    <name evidence="2" type="ORF">NSCI0253_LOCUS24945</name>
</gene>
<feature type="domain" description="Microbial-type PARG catalytic" evidence="1">
    <location>
        <begin position="32"/>
        <end position="89"/>
    </location>
</feature>
<dbReference type="InterPro" id="IPR019261">
    <property type="entry name" value="PARG_cat_microbial"/>
</dbReference>
<dbReference type="PIRSF" id="PIRSF014899">
    <property type="entry name" value="UCP014899"/>
    <property type="match status" value="1"/>
</dbReference>
<dbReference type="EMBL" id="HBFQ01035355">
    <property type="protein sequence ID" value="CAD8850595.1"/>
    <property type="molecule type" value="Transcribed_RNA"/>
</dbReference>
<organism evidence="2">
    <name type="scientific">Noctiluca scintillans</name>
    <name type="common">Sea sparkle</name>
    <name type="synonym">Red tide dinoflagellate</name>
    <dbReference type="NCBI Taxonomy" id="2966"/>
    <lineage>
        <taxon>Eukaryota</taxon>
        <taxon>Sar</taxon>
        <taxon>Alveolata</taxon>
        <taxon>Dinophyceae</taxon>
        <taxon>Noctilucales</taxon>
        <taxon>Noctilucaceae</taxon>
        <taxon>Noctiluca</taxon>
    </lineage>
</organism>
<evidence type="ECO:0000259" key="1">
    <source>
        <dbReference type="Pfam" id="PF10021"/>
    </source>
</evidence>
<accession>A0A7S1ADC5</accession>
<name>A0A7S1ADC5_NOCSC</name>
<dbReference type="InterPro" id="IPR012664">
    <property type="entry name" value="CHP02452"/>
</dbReference>
<dbReference type="AlphaFoldDB" id="A0A7S1ADC5"/>
<dbReference type="Gene3D" id="3.40.220.10">
    <property type="entry name" value="Leucine Aminopeptidase, subunit E, domain 1"/>
    <property type="match status" value="1"/>
</dbReference>
<protein>
    <recommendedName>
        <fullName evidence="1">Microbial-type PARG catalytic domain-containing protein</fullName>
    </recommendedName>
</protein>
<dbReference type="PANTHER" id="PTHR35596:SF1">
    <property type="entry name" value="MICROBIAL-TYPE PARG CATALYTIC DOMAIN-CONTAINING PROTEIN"/>
    <property type="match status" value="1"/>
</dbReference>